<dbReference type="EMBL" id="UIVS01000004">
    <property type="protein sequence ID" value="SVP94563.1"/>
    <property type="molecule type" value="Genomic_DNA"/>
</dbReference>
<evidence type="ECO:0000256" key="1">
    <source>
        <dbReference type="SAM" id="Phobius"/>
    </source>
</evidence>
<sequence>MKIKILLLILIINFIKCIDDKTIILSTKNIENLNSLQLLTPIRKYDSDIYIIASVNVDGNYGMELKKENFIPLGLNYIEFQENCESLRKLINDTFERIGFDFIDNNTTIQQIQSGLWFYIPLLNHNSLEEFVKLIEKRDEKNVTMLITHCDLLDTKNLKKPLEIEDEPKQEKEELKTTPMIFQQLLVMFFFIIILFFGLSFSLNIKTPSSLLTPQQTKTKLN</sequence>
<organism evidence="3">
    <name type="scientific">Theileria annulata</name>
    <dbReference type="NCBI Taxonomy" id="5874"/>
    <lineage>
        <taxon>Eukaryota</taxon>
        <taxon>Sar</taxon>
        <taxon>Alveolata</taxon>
        <taxon>Apicomplexa</taxon>
        <taxon>Aconoidasida</taxon>
        <taxon>Piroplasmida</taxon>
        <taxon>Theileriidae</taxon>
        <taxon>Theileria</taxon>
    </lineage>
</organism>
<feature type="transmembrane region" description="Helical" evidence="1">
    <location>
        <begin position="185"/>
        <end position="205"/>
    </location>
</feature>
<dbReference type="AlphaFoldDB" id="A0A3B0NFT5"/>
<dbReference type="EMBL" id="UIVT01000004">
    <property type="protein sequence ID" value="SVP94036.1"/>
    <property type="molecule type" value="Genomic_DNA"/>
</dbReference>
<evidence type="ECO:0000313" key="4">
    <source>
        <dbReference type="EMBL" id="SVP94563.1"/>
    </source>
</evidence>
<feature type="chain" id="PRO_5033791971" description="Transmembrane protein" evidence="2">
    <location>
        <begin position="18"/>
        <end position="222"/>
    </location>
</feature>
<keyword evidence="2" id="KW-0732">Signal</keyword>
<gene>
    <name evidence="3" type="ORF">TAT_000303600</name>
    <name evidence="4" type="ORF">TAV_000303700</name>
</gene>
<proteinExistence type="predicted"/>
<evidence type="ECO:0000256" key="2">
    <source>
        <dbReference type="SAM" id="SignalP"/>
    </source>
</evidence>
<reference evidence="3" key="1">
    <citation type="submission" date="2018-07" db="EMBL/GenBank/DDBJ databases">
        <authorList>
            <person name="Quirk P.G."/>
            <person name="Krulwich T.A."/>
        </authorList>
    </citation>
    <scope>NUCLEOTIDE SEQUENCE</scope>
    <source>
        <strain evidence="3">Anand</strain>
    </source>
</reference>
<evidence type="ECO:0000313" key="3">
    <source>
        <dbReference type="EMBL" id="SVP94036.1"/>
    </source>
</evidence>
<keyword evidence="1" id="KW-0812">Transmembrane</keyword>
<protein>
    <recommendedName>
        <fullName evidence="5">Transmembrane protein</fullName>
    </recommendedName>
</protein>
<keyword evidence="1" id="KW-1133">Transmembrane helix</keyword>
<evidence type="ECO:0008006" key="5">
    <source>
        <dbReference type="Google" id="ProtNLM"/>
    </source>
</evidence>
<keyword evidence="1" id="KW-0472">Membrane</keyword>
<dbReference type="VEuPathDB" id="PiroplasmaDB:TA07230"/>
<feature type="signal peptide" evidence="2">
    <location>
        <begin position="1"/>
        <end position="17"/>
    </location>
</feature>
<name>A0A3B0NFT5_THEAN</name>
<accession>A0A3B0NFT5</accession>